<keyword evidence="4" id="KW-0675">Receptor</keyword>
<accession>A0A1D8UXD4</accession>
<evidence type="ECO:0000256" key="2">
    <source>
        <dbReference type="ARBA" id="ARBA00023136"/>
    </source>
</evidence>
<dbReference type="AlphaFoldDB" id="A0A1D8UXD4"/>
<evidence type="ECO:0000313" key="5">
    <source>
        <dbReference type="Proteomes" id="UP000179145"/>
    </source>
</evidence>
<gene>
    <name evidence="4" type="ORF">A0U89_09505</name>
</gene>
<dbReference type="GO" id="GO:0009279">
    <property type="term" value="C:cell outer membrane"/>
    <property type="evidence" value="ECO:0007669"/>
    <property type="project" value="UniProtKB-SubCell"/>
</dbReference>
<keyword evidence="3" id="KW-0998">Cell outer membrane</keyword>
<name>A0A1D8UXD4_9PROT</name>
<dbReference type="InterPro" id="IPR036942">
    <property type="entry name" value="Beta-barrel_TonB_sf"/>
</dbReference>
<proteinExistence type="predicted"/>
<protein>
    <submittedName>
        <fullName evidence="4">TonB-dependent receptor</fullName>
    </submittedName>
</protein>
<dbReference type="Gene3D" id="2.40.170.20">
    <property type="entry name" value="TonB-dependent receptor, beta-barrel domain"/>
    <property type="match status" value="1"/>
</dbReference>
<evidence type="ECO:0000256" key="3">
    <source>
        <dbReference type="ARBA" id="ARBA00023237"/>
    </source>
</evidence>
<evidence type="ECO:0000313" key="4">
    <source>
        <dbReference type="EMBL" id="AOX18251.1"/>
    </source>
</evidence>
<dbReference type="eggNOG" id="COG4773">
    <property type="taxonomic scope" value="Bacteria"/>
</dbReference>
<sequence length="617" mass="69121">MLDGAPAAAAKYLSENIDSENLEEVNLTPGSAGTDLPVTSAAGGVMTEVSHTPEKKFGGLMDFTYGTNNLSREFIRLESGEIGNTGVRSFFSFSNTHNRSWMGAGINDRKHIDFGAQKDWENGSTARVFVSWNNENFVIDNYPTEQEFYRYKHTGQGYGRSADPSNANYWKNNNDHWNQVFLTAPIHVVLPARFSFDLQPYFSYGTGYDASPLGAVTDENGASRNGINYFNQNATRQVGAVAKLNYSPDNHNTISLGYWYENNYTMQSYPQSYALPGGGAPNPMNLNYRISAGDLQDAGYEIHSLFIEDTAKYFQDRLTIHGGFKFVMSNTWNRDYYGRQVANRTEPLPQLQIGYRINEHNQVYLNVEGDYRQPSQVDLGWLYTDVAIPKNQYSIKEELGWRYHDKYLVIDASFFNYNVTNRIVDQYVGMNNFRPFSIGNQQMRGFDFMIAGRSIHGFSPYASVEYLHATQDSNVLDPYQGIMLHSAGTQAIMAPHVMANFGLTYTYGGFFGNASVHYTGPQSVSVAGDQRIPGYVTDTLSLGYHFKPFLFAKSPTFKLNFSNLTGSIERTGAMGAIYSKRDTSTVWSGSMPSYTGYGNSFMVTPRFTMAGTVSTSF</sequence>
<dbReference type="SUPFAM" id="SSF56935">
    <property type="entry name" value="Porins"/>
    <property type="match status" value="1"/>
</dbReference>
<comment type="subcellular location">
    <subcellularLocation>
        <location evidence="1">Cell outer membrane</location>
    </subcellularLocation>
</comment>
<keyword evidence="2" id="KW-0472">Membrane</keyword>
<evidence type="ECO:0000256" key="1">
    <source>
        <dbReference type="ARBA" id="ARBA00004442"/>
    </source>
</evidence>
<dbReference type="STRING" id="153496.A0U89_09505"/>
<dbReference type="EMBL" id="CP014674">
    <property type="protein sequence ID" value="AOX18251.1"/>
    <property type="molecule type" value="Genomic_DNA"/>
</dbReference>
<organism evidence="4 5">
    <name type="scientific">Kozakia baliensis</name>
    <dbReference type="NCBI Taxonomy" id="153496"/>
    <lineage>
        <taxon>Bacteria</taxon>
        <taxon>Pseudomonadati</taxon>
        <taxon>Pseudomonadota</taxon>
        <taxon>Alphaproteobacteria</taxon>
        <taxon>Acetobacterales</taxon>
        <taxon>Acetobacteraceae</taxon>
        <taxon>Kozakia</taxon>
    </lineage>
</organism>
<keyword evidence="5" id="KW-1185">Reference proteome</keyword>
<dbReference type="Proteomes" id="UP000179145">
    <property type="component" value="Chromosome"/>
</dbReference>
<dbReference type="KEGG" id="kba:A0U89_09505"/>
<reference evidence="4 5" key="1">
    <citation type="journal article" date="2016" name="Microb. Cell Fact.">
        <title>Dissection of exopolysaccharide biosynthesis in Kozakia baliensis.</title>
        <authorList>
            <person name="Brandt J.U."/>
            <person name="Jakob F."/>
            <person name="Behr J."/>
            <person name="Geissler A.J."/>
            <person name="Vogel R.F."/>
        </authorList>
    </citation>
    <scope>NUCLEOTIDE SEQUENCE [LARGE SCALE GENOMIC DNA]</scope>
    <source>
        <strain evidence="4 5">DSM 14400</strain>
    </source>
</reference>